<sequence length="70" mass="8517">MITHTARRAAHWGRLVRWYVRELTGENTYDRYVTHTRRQHPEAALPSRAEFERQRMDEREADPRGDFRCC</sequence>
<dbReference type="AlphaFoldDB" id="A0A7W9QD71"/>
<dbReference type="RefSeq" id="WP_184573403.1">
    <property type="nucleotide sequence ID" value="NZ_JACHJL010000009.1"/>
</dbReference>
<feature type="compositionally biased region" description="Basic and acidic residues" evidence="1">
    <location>
        <begin position="49"/>
        <end position="70"/>
    </location>
</feature>
<reference evidence="2 3" key="1">
    <citation type="submission" date="2020-08" db="EMBL/GenBank/DDBJ databases">
        <title>Genomic Encyclopedia of Type Strains, Phase III (KMG-III): the genomes of soil and plant-associated and newly described type strains.</title>
        <authorList>
            <person name="Whitman W."/>
        </authorList>
    </citation>
    <scope>NUCLEOTIDE SEQUENCE [LARGE SCALE GENOMIC DNA]</scope>
    <source>
        <strain evidence="2 3">CECT 8305</strain>
    </source>
</reference>
<dbReference type="InterPro" id="IPR007423">
    <property type="entry name" value="Sel_put"/>
</dbReference>
<dbReference type="Proteomes" id="UP000588098">
    <property type="component" value="Unassembled WGS sequence"/>
</dbReference>
<proteinExistence type="predicted"/>
<gene>
    <name evidence="2" type="ORF">FHS42_003939</name>
</gene>
<evidence type="ECO:0000313" key="3">
    <source>
        <dbReference type="Proteomes" id="UP000588098"/>
    </source>
</evidence>
<evidence type="ECO:0000313" key="2">
    <source>
        <dbReference type="EMBL" id="MBB5936862.1"/>
    </source>
</evidence>
<keyword evidence="3" id="KW-1185">Reference proteome</keyword>
<evidence type="ECO:0000256" key="1">
    <source>
        <dbReference type="SAM" id="MobiDB-lite"/>
    </source>
</evidence>
<organism evidence="2 3">
    <name type="scientific">Streptomyces zagrosensis</name>
    <dbReference type="NCBI Taxonomy" id="1042984"/>
    <lineage>
        <taxon>Bacteria</taxon>
        <taxon>Bacillati</taxon>
        <taxon>Actinomycetota</taxon>
        <taxon>Actinomycetes</taxon>
        <taxon>Kitasatosporales</taxon>
        <taxon>Streptomycetaceae</taxon>
        <taxon>Streptomyces</taxon>
    </lineage>
</organism>
<dbReference type="EMBL" id="JACHJL010000009">
    <property type="protein sequence ID" value="MBB5936862.1"/>
    <property type="molecule type" value="Genomic_DNA"/>
</dbReference>
<name>A0A7W9QD71_9ACTN</name>
<accession>A0A7W9QD71</accession>
<dbReference type="Pfam" id="PF04328">
    <property type="entry name" value="Sel_put"/>
    <property type="match status" value="1"/>
</dbReference>
<protein>
    <submittedName>
        <fullName evidence="2">Uncharacterized short protein YbdD (DUF466 family)</fullName>
    </submittedName>
</protein>
<comment type="caution">
    <text evidence="2">The sequence shown here is derived from an EMBL/GenBank/DDBJ whole genome shotgun (WGS) entry which is preliminary data.</text>
</comment>
<feature type="region of interest" description="Disordered" evidence="1">
    <location>
        <begin position="37"/>
        <end position="70"/>
    </location>
</feature>